<dbReference type="InterPro" id="IPR018247">
    <property type="entry name" value="EF_Hand_1_Ca_BS"/>
</dbReference>
<reference evidence="7 8" key="1">
    <citation type="submission" date="2024-09" db="EMBL/GenBank/DDBJ databases">
        <title>Chromosome-scale assembly of Riccia sorocarpa.</title>
        <authorList>
            <person name="Paukszto L."/>
        </authorList>
    </citation>
    <scope>NUCLEOTIDE SEQUENCE [LARGE SCALE GENOMIC DNA]</scope>
    <source>
        <strain evidence="7">LP-2024</strain>
        <tissue evidence="7">Aerial parts of the thallus</tissue>
    </source>
</reference>
<dbReference type="PROSITE" id="PS00018">
    <property type="entry name" value="EF_HAND_1"/>
    <property type="match status" value="1"/>
</dbReference>
<evidence type="ECO:0000256" key="4">
    <source>
        <dbReference type="ARBA" id="ARBA00022842"/>
    </source>
</evidence>
<dbReference type="EMBL" id="JBJQOH010000001">
    <property type="protein sequence ID" value="KAL3699631.1"/>
    <property type="molecule type" value="Genomic_DNA"/>
</dbReference>
<evidence type="ECO:0000313" key="7">
    <source>
        <dbReference type="EMBL" id="KAL3699631.1"/>
    </source>
</evidence>
<evidence type="ECO:0000256" key="3">
    <source>
        <dbReference type="ARBA" id="ARBA00022837"/>
    </source>
</evidence>
<dbReference type="Proteomes" id="UP001633002">
    <property type="component" value="Unassembled WGS sequence"/>
</dbReference>
<dbReference type="InterPro" id="IPR051433">
    <property type="entry name" value="CIBP"/>
</dbReference>
<keyword evidence="3" id="KW-0106">Calcium</keyword>
<accession>A0ABD3I8K7</accession>
<sequence>MDGAASSIATSPPLESPPRPQYTLDPEHLKHYEGSSPFTEGEILNLHKRFHELSRDGLDRILHDELIQVEQMRANPFASRICELFSEDGSGVLTFDNFVNMMSVFSSHTRPEVKMVWAFAMWDFDGDDIIGPGDIRYGLNLITCSGVAVNPTLQMLTRVPSAAGLEDQDLDGIVREVVKEVDPDGYGLGYHEFRSVLSRMPDFINNFRMSFWES</sequence>
<dbReference type="InterPro" id="IPR011992">
    <property type="entry name" value="EF-hand-dom_pair"/>
</dbReference>
<protein>
    <recommendedName>
        <fullName evidence="6">EF-hand domain-containing protein</fullName>
    </recommendedName>
</protein>
<dbReference type="Gene3D" id="1.10.238.10">
    <property type="entry name" value="EF-hand"/>
    <property type="match status" value="2"/>
</dbReference>
<comment type="caution">
    <text evidence="7">The sequence shown here is derived from an EMBL/GenBank/DDBJ whole genome shotgun (WGS) entry which is preliminary data.</text>
</comment>
<feature type="region of interest" description="Disordered" evidence="5">
    <location>
        <begin position="1"/>
        <end position="31"/>
    </location>
</feature>
<keyword evidence="8" id="KW-1185">Reference proteome</keyword>
<keyword evidence="2" id="KW-0677">Repeat</keyword>
<keyword evidence="1" id="KW-0479">Metal-binding</keyword>
<evidence type="ECO:0000313" key="8">
    <source>
        <dbReference type="Proteomes" id="UP001633002"/>
    </source>
</evidence>
<evidence type="ECO:0000256" key="5">
    <source>
        <dbReference type="SAM" id="MobiDB-lite"/>
    </source>
</evidence>
<proteinExistence type="predicted"/>
<dbReference type="PROSITE" id="PS50222">
    <property type="entry name" value="EF_HAND_2"/>
    <property type="match status" value="1"/>
</dbReference>
<dbReference type="SUPFAM" id="SSF47473">
    <property type="entry name" value="EF-hand"/>
    <property type="match status" value="1"/>
</dbReference>
<dbReference type="InterPro" id="IPR002048">
    <property type="entry name" value="EF_hand_dom"/>
</dbReference>
<organism evidence="7 8">
    <name type="scientific">Riccia sorocarpa</name>
    <dbReference type="NCBI Taxonomy" id="122646"/>
    <lineage>
        <taxon>Eukaryota</taxon>
        <taxon>Viridiplantae</taxon>
        <taxon>Streptophyta</taxon>
        <taxon>Embryophyta</taxon>
        <taxon>Marchantiophyta</taxon>
        <taxon>Marchantiopsida</taxon>
        <taxon>Marchantiidae</taxon>
        <taxon>Marchantiales</taxon>
        <taxon>Ricciaceae</taxon>
        <taxon>Riccia</taxon>
    </lineage>
</organism>
<dbReference type="PANTHER" id="PTHR45791:SF1">
    <property type="entry name" value="CALCIUM AND INTEGRIN BINDING FAMILY MEMBER 1"/>
    <property type="match status" value="1"/>
</dbReference>
<evidence type="ECO:0000256" key="2">
    <source>
        <dbReference type="ARBA" id="ARBA00022737"/>
    </source>
</evidence>
<evidence type="ECO:0000259" key="6">
    <source>
        <dbReference type="PROSITE" id="PS50222"/>
    </source>
</evidence>
<keyword evidence="4" id="KW-0460">Magnesium</keyword>
<dbReference type="GO" id="GO:0046872">
    <property type="term" value="F:metal ion binding"/>
    <property type="evidence" value="ECO:0007669"/>
    <property type="project" value="UniProtKB-KW"/>
</dbReference>
<dbReference type="PANTHER" id="PTHR45791">
    <property type="entry name" value="CALCIUM AND INTEGRIN BINDING FAMILY MEMBER 2"/>
    <property type="match status" value="1"/>
</dbReference>
<feature type="domain" description="EF-hand" evidence="6">
    <location>
        <begin position="73"/>
        <end position="108"/>
    </location>
</feature>
<gene>
    <name evidence="7" type="ORF">R1sor_017653</name>
</gene>
<dbReference type="AlphaFoldDB" id="A0ABD3I8K7"/>
<name>A0ABD3I8K7_9MARC</name>
<evidence type="ECO:0000256" key="1">
    <source>
        <dbReference type="ARBA" id="ARBA00022723"/>
    </source>
</evidence>